<comment type="caution">
    <text evidence="4">The sequence shown here is derived from an EMBL/GenBank/DDBJ whole genome shotgun (WGS) entry which is preliminary data.</text>
</comment>
<dbReference type="AlphaFoldDB" id="A0A9P4V4M0"/>
<dbReference type="CDD" id="cd00067">
    <property type="entry name" value="GAL4"/>
    <property type="match status" value="1"/>
</dbReference>
<dbReference type="InterPro" id="IPR021858">
    <property type="entry name" value="Fun_TF"/>
</dbReference>
<dbReference type="PROSITE" id="PS50048">
    <property type="entry name" value="ZN2_CY6_FUNGAL_2"/>
    <property type="match status" value="1"/>
</dbReference>
<dbReference type="InterPro" id="IPR036864">
    <property type="entry name" value="Zn2-C6_fun-type_DNA-bd_sf"/>
</dbReference>
<accession>A0A9P4V4M0</accession>
<evidence type="ECO:0000256" key="2">
    <source>
        <dbReference type="SAM" id="MobiDB-lite"/>
    </source>
</evidence>
<dbReference type="PANTHER" id="PTHR47784">
    <property type="entry name" value="STEROL UPTAKE CONTROL PROTEIN 2"/>
    <property type="match status" value="1"/>
</dbReference>
<dbReference type="InterPro" id="IPR053157">
    <property type="entry name" value="Sterol_Uptake_Regulator"/>
</dbReference>
<gene>
    <name evidence="4" type="ORF">EJ04DRAFT_171146</name>
</gene>
<organism evidence="4 5">
    <name type="scientific">Polyplosphaeria fusca</name>
    <dbReference type="NCBI Taxonomy" id="682080"/>
    <lineage>
        <taxon>Eukaryota</taxon>
        <taxon>Fungi</taxon>
        <taxon>Dikarya</taxon>
        <taxon>Ascomycota</taxon>
        <taxon>Pezizomycotina</taxon>
        <taxon>Dothideomycetes</taxon>
        <taxon>Pleosporomycetidae</taxon>
        <taxon>Pleosporales</taxon>
        <taxon>Tetraplosphaeriaceae</taxon>
        <taxon>Polyplosphaeria</taxon>
    </lineage>
</organism>
<evidence type="ECO:0000313" key="4">
    <source>
        <dbReference type="EMBL" id="KAF2736348.1"/>
    </source>
</evidence>
<sequence length="400" mass="45012">MDNRPKTRKPHSKSRNGCLPCKARHVKCDETKPVCVSCEKYSSPCEYPIPKPKSARVIPYAQPQHPPISTPSSIEASNSDYASPTPGIPNSEPVLNIGQLRLLHHFSTVTVKSLATVSEANEAFPSYIVDVAFEFPFLLHGILALAALHLARLDKERHGDYLRQAESHHDAALFRFRNDVTDIVESNFEAVFCFAFMLSPFASGVSFTTQNGPEQALDSVIHNMKLTRMVAPMVRGHYEEMLKSPIALFIPKDIQAIDWENARPSNDTKPASLQRFSQATRDLYPSDINEAYGNAVQNLQLLFELIQKSPKPPSPTMVKMWAHLVTPRFMELLSDRQPGALIIFAHYAVLLSKCERFWYVQGSAQQILSIADKLVPIEWKSWLDWPKEQIELEQSSSATV</sequence>
<dbReference type="GO" id="GO:0001228">
    <property type="term" value="F:DNA-binding transcription activator activity, RNA polymerase II-specific"/>
    <property type="evidence" value="ECO:0007669"/>
    <property type="project" value="TreeGrafter"/>
</dbReference>
<evidence type="ECO:0000259" key="3">
    <source>
        <dbReference type="PROSITE" id="PS50048"/>
    </source>
</evidence>
<evidence type="ECO:0000313" key="5">
    <source>
        <dbReference type="Proteomes" id="UP000799444"/>
    </source>
</evidence>
<proteinExistence type="predicted"/>
<dbReference type="Proteomes" id="UP000799444">
    <property type="component" value="Unassembled WGS sequence"/>
</dbReference>
<protein>
    <recommendedName>
        <fullName evidence="3">Zn(2)-C6 fungal-type domain-containing protein</fullName>
    </recommendedName>
</protein>
<dbReference type="EMBL" id="ML996126">
    <property type="protein sequence ID" value="KAF2736348.1"/>
    <property type="molecule type" value="Genomic_DNA"/>
</dbReference>
<dbReference type="Pfam" id="PF11951">
    <property type="entry name" value="Fungal_trans_2"/>
    <property type="match status" value="1"/>
</dbReference>
<keyword evidence="1" id="KW-0539">Nucleus</keyword>
<dbReference type="PANTHER" id="PTHR47784:SF4">
    <property type="entry name" value="ZN(II)2CYS6 TRANSCRIPTION FACTOR (EUROFUNG)"/>
    <property type="match status" value="1"/>
</dbReference>
<dbReference type="SMART" id="SM00066">
    <property type="entry name" value="GAL4"/>
    <property type="match status" value="1"/>
</dbReference>
<dbReference type="InterPro" id="IPR001138">
    <property type="entry name" value="Zn2Cys6_DnaBD"/>
</dbReference>
<dbReference type="SUPFAM" id="SSF57701">
    <property type="entry name" value="Zn2/Cys6 DNA-binding domain"/>
    <property type="match status" value="1"/>
</dbReference>
<feature type="region of interest" description="Disordered" evidence="2">
    <location>
        <begin position="62"/>
        <end position="84"/>
    </location>
</feature>
<feature type="domain" description="Zn(2)-C6 fungal-type" evidence="3">
    <location>
        <begin position="17"/>
        <end position="47"/>
    </location>
</feature>
<evidence type="ECO:0000256" key="1">
    <source>
        <dbReference type="ARBA" id="ARBA00023242"/>
    </source>
</evidence>
<dbReference type="PROSITE" id="PS00463">
    <property type="entry name" value="ZN2_CY6_FUNGAL_1"/>
    <property type="match status" value="1"/>
</dbReference>
<reference evidence="4" key="1">
    <citation type="journal article" date="2020" name="Stud. Mycol.">
        <title>101 Dothideomycetes genomes: a test case for predicting lifestyles and emergence of pathogens.</title>
        <authorList>
            <person name="Haridas S."/>
            <person name="Albert R."/>
            <person name="Binder M."/>
            <person name="Bloem J."/>
            <person name="Labutti K."/>
            <person name="Salamov A."/>
            <person name="Andreopoulos B."/>
            <person name="Baker S."/>
            <person name="Barry K."/>
            <person name="Bills G."/>
            <person name="Bluhm B."/>
            <person name="Cannon C."/>
            <person name="Castanera R."/>
            <person name="Culley D."/>
            <person name="Daum C."/>
            <person name="Ezra D."/>
            <person name="Gonzalez J."/>
            <person name="Henrissat B."/>
            <person name="Kuo A."/>
            <person name="Liang C."/>
            <person name="Lipzen A."/>
            <person name="Lutzoni F."/>
            <person name="Magnuson J."/>
            <person name="Mondo S."/>
            <person name="Nolan M."/>
            <person name="Ohm R."/>
            <person name="Pangilinan J."/>
            <person name="Park H.-J."/>
            <person name="Ramirez L."/>
            <person name="Alfaro M."/>
            <person name="Sun H."/>
            <person name="Tritt A."/>
            <person name="Yoshinaga Y."/>
            <person name="Zwiers L.-H."/>
            <person name="Turgeon B."/>
            <person name="Goodwin S."/>
            <person name="Spatafora J."/>
            <person name="Crous P."/>
            <person name="Grigoriev I."/>
        </authorList>
    </citation>
    <scope>NUCLEOTIDE SEQUENCE</scope>
    <source>
        <strain evidence="4">CBS 125425</strain>
    </source>
</reference>
<dbReference type="GO" id="GO:0008270">
    <property type="term" value="F:zinc ion binding"/>
    <property type="evidence" value="ECO:0007669"/>
    <property type="project" value="InterPro"/>
</dbReference>
<name>A0A9P4V4M0_9PLEO</name>
<dbReference type="Gene3D" id="4.10.240.10">
    <property type="entry name" value="Zn(2)-C6 fungal-type DNA-binding domain"/>
    <property type="match status" value="1"/>
</dbReference>
<dbReference type="OrthoDB" id="5386330at2759"/>
<feature type="compositionally biased region" description="Polar residues" evidence="2">
    <location>
        <begin position="70"/>
        <end position="82"/>
    </location>
</feature>
<dbReference type="Pfam" id="PF00172">
    <property type="entry name" value="Zn_clus"/>
    <property type="match status" value="1"/>
</dbReference>
<keyword evidence="5" id="KW-1185">Reference proteome</keyword>